<comment type="caution">
    <text evidence="2">The sequence shown here is derived from an EMBL/GenBank/DDBJ whole genome shotgun (WGS) entry which is preliminary data.</text>
</comment>
<sequence>MLILPQHGVRILFIAGLVLKKKKKCEPLTRPMGLNVMATDRQGFRGHHRLPVPVLKNLREMALTAGKMFERGTGLPPKQRQKHGRSKSR</sequence>
<name>A0AAV0Y7M9_9HEMI</name>
<organism evidence="2 3">
    <name type="scientific">Macrosiphum euphorbiae</name>
    <name type="common">potato aphid</name>
    <dbReference type="NCBI Taxonomy" id="13131"/>
    <lineage>
        <taxon>Eukaryota</taxon>
        <taxon>Metazoa</taxon>
        <taxon>Ecdysozoa</taxon>
        <taxon>Arthropoda</taxon>
        <taxon>Hexapoda</taxon>
        <taxon>Insecta</taxon>
        <taxon>Pterygota</taxon>
        <taxon>Neoptera</taxon>
        <taxon>Paraneoptera</taxon>
        <taxon>Hemiptera</taxon>
        <taxon>Sternorrhyncha</taxon>
        <taxon>Aphidomorpha</taxon>
        <taxon>Aphidoidea</taxon>
        <taxon>Aphididae</taxon>
        <taxon>Macrosiphini</taxon>
        <taxon>Macrosiphum</taxon>
    </lineage>
</organism>
<evidence type="ECO:0000313" key="2">
    <source>
        <dbReference type="EMBL" id="CAI6375948.1"/>
    </source>
</evidence>
<dbReference type="Proteomes" id="UP001160148">
    <property type="component" value="Unassembled WGS sequence"/>
</dbReference>
<reference evidence="2 3" key="1">
    <citation type="submission" date="2023-01" db="EMBL/GenBank/DDBJ databases">
        <authorList>
            <person name="Whitehead M."/>
        </authorList>
    </citation>
    <scope>NUCLEOTIDE SEQUENCE [LARGE SCALE GENOMIC DNA]</scope>
</reference>
<accession>A0AAV0Y7M9</accession>
<protein>
    <submittedName>
        <fullName evidence="2">Uncharacterized protein</fullName>
    </submittedName>
</protein>
<dbReference type="EMBL" id="CARXXK010001395">
    <property type="protein sequence ID" value="CAI6375948.1"/>
    <property type="molecule type" value="Genomic_DNA"/>
</dbReference>
<dbReference type="AlphaFoldDB" id="A0AAV0Y7M9"/>
<feature type="region of interest" description="Disordered" evidence="1">
    <location>
        <begin position="66"/>
        <end position="89"/>
    </location>
</feature>
<evidence type="ECO:0000313" key="3">
    <source>
        <dbReference type="Proteomes" id="UP001160148"/>
    </source>
</evidence>
<proteinExistence type="predicted"/>
<gene>
    <name evidence="2" type="ORF">MEUPH1_LOCUS29382</name>
</gene>
<keyword evidence="3" id="KW-1185">Reference proteome</keyword>
<evidence type="ECO:0000256" key="1">
    <source>
        <dbReference type="SAM" id="MobiDB-lite"/>
    </source>
</evidence>
<feature type="compositionally biased region" description="Basic residues" evidence="1">
    <location>
        <begin position="79"/>
        <end position="89"/>
    </location>
</feature>